<dbReference type="WBParaSite" id="HNAJ_0000417201-mRNA-1">
    <property type="protein sequence ID" value="HNAJ_0000417201-mRNA-1"/>
    <property type="gene ID" value="HNAJ_0000417201"/>
</dbReference>
<dbReference type="EMBL" id="UZAE01002758">
    <property type="protein sequence ID" value="VDO00030.1"/>
    <property type="molecule type" value="Genomic_DNA"/>
</dbReference>
<dbReference type="Proteomes" id="UP000278807">
    <property type="component" value="Unassembled WGS sequence"/>
</dbReference>
<evidence type="ECO:0000256" key="1">
    <source>
        <dbReference type="SAM" id="Phobius"/>
    </source>
</evidence>
<keyword evidence="1" id="KW-0472">Membrane</keyword>
<evidence type="ECO:0000313" key="4">
    <source>
        <dbReference type="WBParaSite" id="HNAJ_0000417201-mRNA-1"/>
    </source>
</evidence>
<feature type="transmembrane region" description="Helical" evidence="1">
    <location>
        <begin position="37"/>
        <end position="58"/>
    </location>
</feature>
<dbReference type="AlphaFoldDB" id="A0A0R3TAT3"/>
<evidence type="ECO:0000313" key="2">
    <source>
        <dbReference type="EMBL" id="VDO00030.1"/>
    </source>
</evidence>
<keyword evidence="1" id="KW-0812">Transmembrane</keyword>
<keyword evidence="3" id="KW-1185">Reference proteome</keyword>
<accession>A0A0R3TAT3</accession>
<organism evidence="4">
    <name type="scientific">Rodentolepis nana</name>
    <name type="common">Dwarf tapeworm</name>
    <name type="synonym">Hymenolepis nana</name>
    <dbReference type="NCBI Taxonomy" id="102285"/>
    <lineage>
        <taxon>Eukaryota</taxon>
        <taxon>Metazoa</taxon>
        <taxon>Spiralia</taxon>
        <taxon>Lophotrochozoa</taxon>
        <taxon>Platyhelminthes</taxon>
        <taxon>Cestoda</taxon>
        <taxon>Eucestoda</taxon>
        <taxon>Cyclophyllidea</taxon>
        <taxon>Hymenolepididae</taxon>
        <taxon>Rodentolepis</taxon>
    </lineage>
</organism>
<dbReference type="OrthoDB" id="6271846at2759"/>
<name>A0A0R3TAT3_RODNA</name>
<evidence type="ECO:0000313" key="3">
    <source>
        <dbReference type="Proteomes" id="UP000278807"/>
    </source>
</evidence>
<gene>
    <name evidence="2" type="ORF">HNAJ_LOCUS4170</name>
</gene>
<sequence length="231" mass="24929">MSCSSGEPVTSNTVYAKAIIREITPAPEQDLNTPVKFLLACGILIILLLSALTTIFVCRCFRMRTRKRTPSGASSSSPQDGSTWRDGCNESPAVCATSLPATTTNYRKGDFQLIPQAPMSESTIKGRREARSVTILNNSIEGYEMLKGTPSGSYNRASLSPKVEMRELSSIYEGSVASTLPKIGLHCVERHRPNGLGSFCPVTSLQHSTGGSEDVVIRPEEGDFSYSLVSS</sequence>
<reference evidence="2 3" key="2">
    <citation type="submission" date="2018-11" db="EMBL/GenBank/DDBJ databases">
        <authorList>
            <consortium name="Pathogen Informatics"/>
        </authorList>
    </citation>
    <scope>NUCLEOTIDE SEQUENCE [LARGE SCALE GENOMIC DNA]</scope>
</reference>
<protein>
    <submittedName>
        <fullName evidence="4">Cadherin cytoplasmic C-terminal domain-containing protein</fullName>
    </submittedName>
</protein>
<proteinExistence type="predicted"/>
<keyword evidence="1" id="KW-1133">Transmembrane helix</keyword>
<dbReference type="STRING" id="102285.A0A0R3TAT3"/>
<reference evidence="4" key="1">
    <citation type="submission" date="2017-02" db="UniProtKB">
        <authorList>
            <consortium name="WormBaseParasite"/>
        </authorList>
    </citation>
    <scope>IDENTIFICATION</scope>
</reference>